<dbReference type="PANTHER" id="PTHR43157">
    <property type="entry name" value="PHOSPHATIDYLINOSITOL-GLYCAN BIOSYNTHESIS CLASS F PROTEIN-RELATED"/>
    <property type="match status" value="1"/>
</dbReference>
<dbReference type="InterPro" id="IPR036291">
    <property type="entry name" value="NAD(P)-bd_dom_sf"/>
</dbReference>
<sequence length="407" mass="44043">MSPTYLPLHVHPLFLTTSSAGCSAIYAFFPPFPPKVHSLSRSNVFNMATSTESPSKFKVTPEKQASLPHFAYQQLTCRPKSVTGVNLNGKTAIVTGSNTGVGLETARQLLDLGIRKLVLAIRNETKGAAAVANLTKGREAKHKANIEVWNLDLSVYDSILAFAARAEKELTTLDIAVLNAGICPVTRSFNPHTGHDEVIQVNYLSTALLAIVLLPVIQSKRQNQSGPSRLTIVNSEVSGWTSFSEVVGKNPTPPSILATLDDDDSGKKAVNMIDRMQVSKLLGQFFLSEIAKVVSPSLAVINATSPSLVLETQFNRDRDGTLLYTIGKLAMKKVANTAAVGARMITDAAVNHGEETHGEMLSFQELVPLAPIIYTEEGSKISKKLWDETMTELEFAGVREILATLKS</sequence>
<accession>A0A8S8ZIN1</accession>
<reference evidence="2 3" key="1">
    <citation type="submission" date="2017-07" db="EMBL/GenBank/DDBJ databases">
        <title>Genome sequence of the Sordaria macrospora wild type strain R19027.</title>
        <authorList>
            <person name="Nowrousian M."/>
            <person name="Teichert I."/>
            <person name="Kueck U."/>
        </authorList>
    </citation>
    <scope>NUCLEOTIDE SEQUENCE [LARGE SCALE GENOMIC DNA]</scope>
    <source>
        <strain evidence="2 3">R19027</strain>
        <tissue evidence="2">Mycelium</tissue>
    </source>
</reference>
<dbReference type="SUPFAM" id="SSF51735">
    <property type="entry name" value="NAD(P)-binding Rossmann-fold domains"/>
    <property type="match status" value="1"/>
</dbReference>
<dbReference type="PANTHER" id="PTHR43157:SF31">
    <property type="entry name" value="PHOSPHATIDYLINOSITOL-GLYCAN BIOSYNTHESIS CLASS F PROTEIN"/>
    <property type="match status" value="1"/>
</dbReference>
<evidence type="ECO:0000256" key="1">
    <source>
        <dbReference type="ARBA" id="ARBA00023002"/>
    </source>
</evidence>
<dbReference type="Proteomes" id="UP000433876">
    <property type="component" value="Unassembled WGS sequence"/>
</dbReference>
<organism evidence="2 3">
    <name type="scientific">Sordaria macrospora</name>
    <dbReference type="NCBI Taxonomy" id="5147"/>
    <lineage>
        <taxon>Eukaryota</taxon>
        <taxon>Fungi</taxon>
        <taxon>Dikarya</taxon>
        <taxon>Ascomycota</taxon>
        <taxon>Pezizomycotina</taxon>
        <taxon>Sordariomycetes</taxon>
        <taxon>Sordariomycetidae</taxon>
        <taxon>Sordariales</taxon>
        <taxon>Sordariaceae</taxon>
        <taxon>Sordaria</taxon>
    </lineage>
</organism>
<dbReference type="EMBL" id="NMPR01000200">
    <property type="protein sequence ID" value="KAA8628192.1"/>
    <property type="molecule type" value="Genomic_DNA"/>
</dbReference>
<protein>
    <submittedName>
        <fullName evidence="2">Uncharacterized protein</fullName>
    </submittedName>
</protein>
<comment type="caution">
    <text evidence="2">The sequence shown here is derived from an EMBL/GenBank/DDBJ whole genome shotgun (WGS) entry which is preliminary data.</text>
</comment>
<evidence type="ECO:0000313" key="3">
    <source>
        <dbReference type="Proteomes" id="UP000433876"/>
    </source>
</evidence>
<dbReference type="Gene3D" id="3.40.50.720">
    <property type="entry name" value="NAD(P)-binding Rossmann-like Domain"/>
    <property type="match status" value="1"/>
</dbReference>
<gene>
    <name evidence="2" type="ORF">SMACR_08148</name>
</gene>
<evidence type="ECO:0000313" key="2">
    <source>
        <dbReference type="EMBL" id="KAA8628192.1"/>
    </source>
</evidence>
<proteinExistence type="predicted"/>
<dbReference type="PRINTS" id="PR00081">
    <property type="entry name" value="GDHRDH"/>
</dbReference>
<dbReference type="AlphaFoldDB" id="A0A8S8ZIN1"/>
<dbReference type="VEuPathDB" id="FungiDB:SMAC_08148"/>
<name>A0A8S8ZIN1_SORMA</name>
<dbReference type="GO" id="GO:0016491">
    <property type="term" value="F:oxidoreductase activity"/>
    <property type="evidence" value="ECO:0007669"/>
    <property type="project" value="UniProtKB-KW"/>
</dbReference>
<keyword evidence="1" id="KW-0560">Oxidoreductase</keyword>
<dbReference type="Pfam" id="PF00106">
    <property type="entry name" value="adh_short"/>
    <property type="match status" value="1"/>
</dbReference>
<dbReference type="InterPro" id="IPR002347">
    <property type="entry name" value="SDR_fam"/>
</dbReference>